<evidence type="ECO:0000256" key="15">
    <source>
        <dbReference type="ARBA" id="ARBA00023034"/>
    </source>
</evidence>
<keyword evidence="18" id="KW-0325">Glycoprotein</keyword>
<dbReference type="InterPro" id="IPR000764">
    <property type="entry name" value="Uridine_kinase-like"/>
</dbReference>
<evidence type="ECO:0000256" key="16">
    <source>
        <dbReference type="ARBA" id="ARBA00023134"/>
    </source>
</evidence>
<dbReference type="GO" id="GO:0005768">
    <property type="term" value="C:endosome"/>
    <property type="evidence" value="ECO:0007669"/>
    <property type="project" value="TreeGrafter"/>
</dbReference>
<protein>
    <recommendedName>
        <fullName evidence="20">Uridine kinase</fullName>
        <ecNumber evidence="20">2.7.1.48</ecNumber>
    </recommendedName>
</protein>
<dbReference type="GO" id="GO:0005525">
    <property type="term" value="F:GTP binding"/>
    <property type="evidence" value="ECO:0007669"/>
    <property type="project" value="UniProtKB-KW"/>
</dbReference>
<keyword evidence="19" id="KW-0511">Multifunctional enzyme</keyword>
<keyword evidence="10 22" id="KW-0812">Transmembrane</keyword>
<dbReference type="Gene3D" id="3.40.50.300">
    <property type="entry name" value="P-loop containing nucleotide triphosphate hydrolases"/>
    <property type="match status" value="1"/>
</dbReference>
<evidence type="ECO:0000256" key="11">
    <source>
        <dbReference type="ARBA" id="ARBA00022741"/>
    </source>
</evidence>
<dbReference type="CDD" id="cd02023">
    <property type="entry name" value="UMPK"/>
    <property type="match status" value="1"/>
</dbReference>
<dbReference type="InterPro" id="IPR004159">
    <property type="entry name" value="Put_SAM_MeTrfase"/>
</dbReference>
<evidence type="ECO:0000256" key="3">
    <source>
        <dbReference type="ARBA" id="ARBA00004784"/>
    </source>
</evidence>
<evidence type="ECO:0000259" key="24">
    <source>
        <dbReference type="Pfam" id="PF14681"/>
    </source>
</evidence>
<dbReference type="EMBL" id="JBCGBO010000002">
    <property type="protein sequence ID" value="KAK9221520.1"/>
    <property type="molecule type" value="Genomic_DNA"/>
</dbReference>
<dbReference type="EC" id="2.7.1.48" evidence="20"/>
<comment type="catalytic activity">
    <reaction evidence="20">
        <text>uridine + ATP = UMP + ADP + H(+)</text>
        <dbReference type="Rhea" id="RHEA:16825"/>
        <dbReference type="ChEBI" id="CHEBI:15378"/>
        <dbReference type="ChEBI" id="CHEBI:16704"/>
        <dbReference type="ChEBI" id="CHEBI:30616"/>
        <dbReference type="ChEBI" id="CHEBI:57865"/>
        <dbReference type="ChEBI" id="CHEBI:456216"/>
        <dbReference type="EC" id="2.7.1.48"/>
    </reaction>
</comment>
<feature type="compositionally biased region" description="Polar residues" evidence="21">
    <location>
        <begin position="1067"/>
        <end position="1079"/>
    </location>
</feature>
<dbReference type="InterPro" id="IPR027417">
    <property type="entry name" value="P-loop_NTPase"/>
</dbReference>
<evidence type="ECO:0000256" key="4">
    <source>
        <dbReference type="ARBA" id="ARBA00008173"/>
    </source>
</evidence>
<keyword evidence="16" id="KW-0342">GTP-binding</keyword>
<comment type="subcellular location">
    <subcellularLocation>
        <location evidence="1">Golgi apparatus membrane</location>
        <topology evidence="1">Single-pass type II membrane protein</topology>
    </subcellularLocation>
</comment>
<evidence type="ECO:0000256" key="1">
    <source>
        <dbReference type="ARBA" id="ARBA00004323"/>
    </source>
</evidence>
<dbReference type="GO" id="GO:0000139">
    <property type="term" value="C:Golgi membrane"/>
    <property type="evidence" value="ECO:0007669"/>
    <property type="project" value="UniProtKB-SubCell"/>
</dbReference>
<dbReference type="FunFam" id="3.40.50.150:FF:000043">
    <property type="entry name" value="probable methyltransferase PMT3"/>
    <property type="match status" value="1"/>
</dbReference>
<evidence type="ECO:0000256" key="21">
    <source>
        <dbReference type="SAM" id="MobiDB-lite"/>
    </source>
</evidence>
<organism evidence="25 26">
    <name type="scientific">Citrus x changshan-huyou</name>
    <dbReference type="NCBI Taxonomy" id="2935761"/>
    <lineage>
        <taxon>Eukaryota</taxon>
        <taxon>Viridiplantae</taxon>
        <taxon>Streptophyta</taxon>
        <taxon>Embryophyta</taxon>
        <taxon>Tracheophyta</taxon>
        <taxon>Spermatophyta</taxon>
        <taxon>Magnoliopsida</taxon>
        <taxon>eudicotyledons</taxon>
        <taxon>Gunneridae</taxon>
        <taxon>Pentapetalae</taxon>
        <taxon>rosids</taxon>
        <taxon>malvids</taxon>
        <taxon>Sapindales</taxon>
        <taxon>Rutaceae</taxon>
        <taxon>Aurantioideae</taxon>
        <taxon>Citrus</taxon>
    </lineage>
</organism>
<comment type="pathway">
    <text evidence="2 20">Pyrimidine metabolism; UMP biosynthesis via salvage pathway; UMP from uridine: step 1/1.</text>
</comment>
<evidence type="ECO:0000256" key="20">
    <source>
        <dbReference type="RuleBase" id="RU003825"/>
    </source>
</evidence>
<evidence type="ECO:0000256" key="6">
    <source>
        <dbReference type="ARBA" id="ARBA00010723"/>
    </source>
</evidence>
<evidence type="ECO:0000256" key="13">
    <source>
        <dbReference type="ARBA" id="ARBA00022968"/>
    </source>
</evidence>
<keyword evidence="15" id="KW-0333">Golgi apparatus</keyword>
<dbReference type="GO" id="GO:0008168">
    <property type="term" value="F:methyltransferase activity"/>
    <property type="evidence" value="ECO:0007669"/>
    <property type="project" value="UniProtKB-KW"/>
</dbReference>
<keyword evidence="12 20" id="KW-0418">Kinase</keyword>
<keyword evidence="7" id="KW-0021">Allosteric enzyme</keyword>
<comment type="catalytic activity">
    <reaction evidence="20">
        <text>cytidine + ATP = CMP + ADP + H(+)</text>
        <dbReference type="Rhea" id="RHEA:24674"/>
        <dbReference type="ChEBI" id="CHEBI:15378"/>
        <dbReference type="ChEBI" id="CHEBI:17562"/>
        <dbReference type="ChEBI" id="CHEBI:30616"/>
        <dbReference type="ChEBI" id="CHEBI:60377"/>
        <dbReference type="ChEBI" id="CHEBI:456216"/>
        <dbReference type="EC" id="2.7.1.48"/>
    </reaction>
</comment>
<keyword evidence="11 20" id="KW-0547">Nucleotide-binding</keyword>
<dbReference type="NCBIfam" id="NF004018">
    <property type="entry name" value="PRK05480.1"/>
    <property type="match status" value="1"/>
</dbReference>
<dbReference type="PANTHER" id="PTHR10108:SF1103">
    <property type="entry name" value="METHYLTRANSFERASE PMT9-RELATED"/>
    <property type="match status" value="1"/>
</dbReference>
<comment type="caution">
    <text evidence="25">The sequence shown here is derived from an EMBL/GenBank/DDBJ whole genome shotgun (WGS) entry which is preliminary data.</text>
</comment>
<dbReference type="Pfam" id="PF03141">
    <property type="entry name" value="Methyltransf_29"/>
    <property type="match status" value="1"/>
</dbReference>
<dbReference type="SUPFAM" id="SSF53335">
    <property type="entry name" value="S-adenosyl-L-methionine-dependent methyltransferases"/>
    <property type="match status" value="2"/>
</dbReference>
<comment type="similarity">
    <text evidence="20">Belongs to the uridine kinase family.</text>
</comment>
<evidence type="ECO:0000256" key="17">
    <source>
        <dbReference type="ARBA" id="ARBA00023136"/>
    </source>
</evidence>
<name>A0AAP0MQQ5_9ROSI</name>
<dbReference type="Proteomes" id="UP001428341">
    <property type="component" value="Unassembled WGS sequence"/>
</dbReference>
<feature type="domain" description="Phosphoribulokinase/uridine kinase" evidence="23">
    <location>
        <begin position="647"/>
        <end position="833"/>
    </location>
</feature>
<dbReference type="SUPFAM" id="SSF52540">
    <property type="entry name" value="P-loop containing nucleoside triphosphate hydrolases"/>
    <property type="match status" value="1"/>
</dbReference>
<dbReference type="Pfam" id="PF00485">
    <property type="entry name" value="PRK"/>
    <property type="match status" value="1"/>
</dbReference>
<feature type="region of interest" description="Disordered" evidence="21">
    <location>
        <begin position="1067"/>
        <end position="1086"/>
    </location>
</feature>
<dbReference type="GO" id="GO:0005802">
    <property type="term" value="C:trans-Golgi network"/>
    <property type="evidence" value="ECO:0007669"/>
    <property type="project" value="TreeGrafter"/>
</dbReference>
<evidence type="ECO:0000256" key="12">
    <source>
        <dbReference type="ARBA" id="ARBA00022777"/>
    </source>
</evidence>
<dbReference type="Gene3D" id="3.40.50.150">
    <property type="entry name" value="Vaccinia Virus protein VP39"/>
    <property type="match status" value="1"/>
</dbReference>
<dbReference type="InterPro" id="IPR029057">
    <property type="entry name" value="PRTase-like"/>
</dbReference>
<dbReference type="Gene3D" id="3.40.50.2020">
    <property type="match status" value="1"/>
</dbReference>
<evidence type="ECO:0000256" key="22">
    <source>
        <dbReference type="SAM" id="Phobius"/>
    </source>
</evidence>
<evidence type="ECO:0000256" key="7">
    <source>
        <dbReference type="ARBA" id="ARBA00022533"/>
    </source>
</evidence>
<dbReference type="InterPro" id="IPR000836">
    <property type="entry name" value="PRTase_dom"/>
</dbReference>
<sequence length="1086" mass="123041">MKQKSEQQIRTSKLLTYVLLGLISVLGLVCLYYGSTSAPGLRRSDDESSGFDGSDPVLGTFGRNRDFDDLFEDQELNPEVPKSIPICDMRYSELIPCLDRNLIYQLKLKPNLSLMEHYERHCPPPERRYNCLVPPPKGYKIPVRWPASRDEVWKANIPHTHLAEEKSDQHWMVVNGEKINFPGGGTHFHDGADKYILALARMLKFPSDKLNNGGNIRNVLDVGCGVASFGAYLLSHDIIAMSLAPNDVHENQIQFALERGIPSTLGVLGTKRLPYPSRSFELAHCSRCRIDWLQRDGILLLELDRLLRPGGYFVYSSPEAYAHDPENRRIWNAMYDLLKSMCWKIVSKKDQTVIWAKPISNSCYLKRVPGSRPPLCSSDDDPDVTWNVLMKACISPYSAKMHHEKGTGLVPWPARLTAPPPRLEEVGVTPEEFHEDIGIWQVRVVDYWKQMKTVAQKNTFRNVMDMNSNLGGFAAALKDKDVWVMNVAPVRMSARLKIIYDRGLIGTVHDWCESFSTYPRTYDLLHAWKVFSEIEERGCSFEDLLIEMDRMLRPEGFVIIRDKSSIINYIRKFITALKWDGWLSEVEPRIDALSSSEERVLIAKKKLWDEEMDVLGVFTVHWGQMDDLSLQSASSESTTMPTKQPFVIGVAGGTASGKTTVCNMIISRLRDQRVVLVNQDSFYHSLTDEKLQNLHDYNFDHPDAFDTELLLSDMEKLKHGQAVSIPDYDFKSHKRKQQSRLINPSDVFILEGILVLHDPRVRDLMNMKIFVDTDSDVRLSRRIQRDTVERGRDIEDVLDQYARFVKPSFEEFILPSKKYADIIIPRGGDNDVAIDLIVQHILTKLGQHDLCKIYSNVDVIVSTFQIRGMHTLIRDVTTTTHDFVFYADRLIRLVVEHGLGHLPFTEKQIITPTGSVYTGVVFCRRLCGISIIRSGESMENALRACCKGIKIGKILIHREGNSGRQLIYQKLPADISSRHVLLLDPILASGNSAVKAISLILSKGVPESNIIFLNLIAAPQGIHAICKRFPKIKIVTSEIDSSIDEHARVIPGMGEFGDRYFGTDNDSSTALKSQRSSSIPCLGTPK</sequence>
<keyword evidence="17 22" id="KW-0472">Membrane</keyword>
<dbReference type="InterPro" id="IPR029063">
    <property type="entry name" value="SAM-dependent_MTases_sf"/>
</dbReference>
<keyword evidence="26" id="KW-1185">Reference proteome</keyword>
<keyword evidence="13" id="KW-0735">Signal-anchor</keyword>
<dbReference type="Pfam" id="PF14681">
    <property type="entry name" value="UPRTase"/>
    <property type="match status" value="1"/>
</dbReference>
<comment type="similarity">
    <text evidence="4">In the N-terminal section; belongs to the uridine kinase family.</text>
</comment>
<keyword evidence="8" id="KW-0489">Methyltransferase</keyword>
<dbReference type="FunFam" id="3.40.50.2020:FF:000015">
    <property type="entry name" value="Uridine kinase"/>
    <property type="match status" value="1"/>
</dbReference>
<dbReference type="CDD" id="cd06223">
    <property type="entry name" value="PRTases_typeI"/>
    <property type="match status" value="1"/>
</dbReference>
<reference evidence="25 26" key="1">
    <citation type="submission" date="2024-05" db="EMBL/GenBank/DDBJ databases">
        <title>Haplotype-resolved chromosome-level genome assembly of Huyou (Citrus changshanensis).</title>
        <authorList>
            <person name="Miao C."/>
            <person name="Chen W."/>
            <person name="Wu Y."/>
            <person name="Wang L."/>
            <person name="Zhao S."/>
            <person name="Grierson D."/>
            <person name="Xu C."/>
            <person name="Chen K."/>
        </authorList>
    </citation>
    <scope>NUCLEOTIDE SEQUENCE [LARGE SCALE GENOMIC DNA]</scope>
    <source>
        <strain evidence="25">01-14</strain>
        <tissue evidence="25">Leaf</tissue>
    </source>
</reference>
<evidence type="ECO:0000313" key="26">
    <source>
        <dbReference type="Proteomes" id="UP001428341"/>
    </source>
</evidence>
<evidence type="ECO:0000256" key="2">
    <source>
        <dbReference type="ARBA" id="ARBA00004690"/>
    </source>
</evidence>
<comment type="similarity">
    <text evidence="6">In the C-terminal section; belongs to the UPRTase family.</text>
</comment>
<evidence type="ECO:0000256" key="5">
    <source>
        <dbReference type="ARBA" id="ARBA00008361"/>
    </source>
</evidence>
<dbReference type="AlphaFoldDB" id="A0AAP0MQQ5"/>
<comment type="pathway">
    <text evidence="3 20">Pyrimidine metabolism; CTP biosynthesis via salvage pathway; CTP from cytidine: step 1/3.</text>
</comment>
<keyword evidence="14 22" id="KW-1133">Transmembrane helix</keyword>
<dbReference type="PRINTS" id="PR00988">
    <property type="entry name" value="URIDINKINASE"/>
</dbReference>
<evidence type="ECO:0000259" key="23">
    <source>
        <dbReference type="Pfam" id="PF00485"/>
    </source>
</evidence>
<comment type="similarity">
    <text evidence="5">Belongs to the methyltransferase superfamily.</text>
</comment>
<feature type="domain" description="Phosphoribosyltransferase" evidence="24">
    <location>
        <begin position="861"/>
        <end position="1063"/>
    </location>
</feature>
<dbReference type="GO" id="GO:0032259">
    <property type="term" value="P:methylation"/>
    <property type="evidence" value="ECO:0007669"/>
    <property type="project" value="UniProtKB-KW"/>
</dbReference>
<dbReference type="GO" id="GO:0005524">
    <property type="term" value="F:ATP binding"/>
    <property type="evidence" value="ECO:0007669"/>
    <property type="project" value="UniProtKB-KW"/>
</dbReference>
<accession>A0AAP0MQQ5</accession>
<evidence type="ECO:0000256" key="19">
    <source>
        <dbReference type="ARBA" id="ARBA00023268"/>
    </source>
</evidence>
<dbReference type="NCBIfam" id="NF001097">
    <property type="entry name" value="PRK00129.1"/>
    <property type="match status" value="1"/>
</dbReference>
<keyword evidence="20" id="KW-0067">ATP-binding</keyword>
<dbReference type="NCBIfam" id="TIGR00235">
    <property type="entry name" value="udk"/>
    <property type="match status" value="1"/>
</dbReference>
<evidence type="ECO:0000256" key="10">
    <source>
        <dbReference type="ARBA" id="ARBA00022692"/>
    </source>
</evidence>
<evidence type="ECO:0000256" key="18">
    <source>
        <dbReference type="ARBA" id="ARBA00023180"/>
    </source>
</evidence>
<keyword evidence="9 20" id="KW-0808">Transferase</keyword>
<dbReference type="SUPFAM" id="SSF53271">
    <property type="entry name" value="PRTase-like"/>
    <property type="match status" value="1"/>
</dbReference>
<evidence type="ECO:0000256" key="8">
    <source>
        <dbReference type="ARBA" id="ARBA00022603"/>
    </source>
</evidence>
<dbReference type="GO" id="GO:0004849">
    <property type="term" value="F:uridine kinase activity"/>
    <property type="evidence" value="ECO:0007669"/>
    <property type="project" value="UniProtKB-EC"/>
</dbReference>
<dbReference type="PANTHER" id="PTHR10108">
    <property type="entry name" value="SAM-DEPENDENT METHYLTRANSFERASE"/>
    <property type="match status" value="1"/>
</dbReference>
<dbReference type="FunFam" id="3.40.50.300:FF:002797">
    <property type="entry name" value="Uridine kinase"/>
    <property type="match status" value="1"/>
</dbReference>
<gene>
    <name evidence="25" type="ORF">WN944_009947</name>
</gene>
<evidence type="ECO:0000256" key="14">
    <source>
        <dbReference type="ARBA" id="ARBA00022989"/>
    </source>
</evidence>
<evidence type="ECO:0000256" key="9">
    <source>
        <dbReference type="ARBA" id="ARBA00022679"/>
    </source>
</evidence>
<evidence type="ECO:0000313" key="25">
    <source>
        <dbReference type="EMBL" id="KAK9221520.1"/>
    </source>
</evidence>
<proteinExistence type="inferred from homology"/>
<dbReference type="InterPro" id="IPR006083">
    <property type="entry name" value="PRK/URK"/>
</dbReference>
<feature type="transmembrane region" description="Helical" evidence="22">
    <location>
        <begin position="14"/>
        <end position="34"/>
    </location>
</feature>